<name>A0A2S5CJ82_9GAMM</name>
<sequence length="175" mass="19181">MARPLPPFALTPKQQELLEALSRCREIPYSLAQRVRIVLSANAGCGNKKISRDTGLCEDTVGLWRKRWLEGCAGLDKLEGQPTLLRKAVSRLLADRLRPGSPGVFEAEQICRLLALACEAPPEHISHWTRPELARTAIERGIVEAISPSSVGRFLKSGRPKATPDQILAEPRSGG</sequence>
<dbReference type="RefSeq" id="WP_103975023.1">
    <property type="nucleotide sequence ID" value="NZ_PGFZ01000008.1"/>
</dbReference>
<evidence type="ECO:0008006" key="4">
    <source>
        <dbReference type="Google" id="ProtNLM"/>
    </source>
</evidence>
<protein>
    <recommendedName>
        <fullName evidence="4">Helix-turn-helix domain-containing protein</fullName>
    </recommendedName>
</protein>
<dbReference type="AlphaFoldDB" id="A0A2S5CJ82"/>
<organism evidence="2 3">
    <name type="scientific">Methylovulum psychrotolerans</name>
    <dbReference type="NCBI Taxonomy" id="1704499"/>
    <lineage>
        <taxon>Bacteria</taxon>
        <taxon>Pseudomonadati</taxon>
        <taxon>Pseudomonadota</taxon>
        <taxon>Gammaproteobacteria</taxon>
        <taxon>Methylococcales</taxon>
        <taxon>Methylococcaceae</taxon>
        <taxon>Methylovulum</taxon>
    </lineage>
</organism>
<dbReference type="Pfam" id="PF13565">
    <property type="entry name" value="HTH_32"/>
    <property type="match status" value="1"/>
</dbReference>
<gene>
    <name evidence="2" type="ORF">AADEFJLK_03343</name>
</gene>
<evidence type="ECO:0000313" key="3">
    <source>
        <dbReference type="Proteomes" id="UP000237423"/>
    </source>
</evidence>
<proteinExistence type="predicted"/>
<reference evidence="2 3" key="1">
    <citation type="submission" date="2017-11" db="EMBL/GenBank/DDBJ databases">
        <title>Draft Genome Sequence of Methylobacter psychrotolerans Sph1T, an Obligate Methanotroph from Low-Temperature Environments.</title>
        <authorList>
            <person name="Oshkin I.Y."/>
            <person name="Miroshnikov K."/>
            <person name="Belova S.E."/>
            <person name="Korzhenkov A."/>
            <person name="Toshchakov S.V."/>
            <person name="Dedysh S.N."/>
        </authorList>
    </citation>
    <scope>NUCLEOTIDE SEQUENCE [LARGE SCALE GENOMIC DNA]</scope>
    <source>
        <strain evidence="2 3">Sph1</strain>
    </source>
</reference>
<evidence type="ECO:0000313" key="2">
    <source>
        <dbReference type="EMBL" id="POZ50871.1"/>
    </source>
</evidence>
<evidence type="ECO:0000256" key="1">
    <source>
        <dbReference type="SAM" id="MobiDB-lite"/>
    </source>
</evidence>
<dbReference type="InterPro" id="IPR009057">
    <property type="entry name" value="Homeodomain-like_sf"/>
</dbReference>
<accession>A0A2S5CJ82</accession>
<comment type="caution">
    <text evidence="2">The sequence shown here is derived from an EMBL/GenBank/DDBJ whole genome shotgun (WGS) entry which is preliminary data.</text>
</comment>
<dbReference type="EMBL" id="PGFZ01000008">
    <property type="protein sequence ID" value="POZ50871.1"/>
    <property type="molecule type" value="Genomic_DNA"/>
</dbReference>
<dbReference type="SUPFAM" id="SSF46689">
    <property type="entry name" value="Homeodomain-like"/>
    <property type="match status" value="1"/>
</dbReference>
<feature type="region of interest" description="Disordered" evidence="1">
    <location>
        <begin position="154"/>
        <end position="175"/>
    </location>
</feature>
<dbReference type="Proteomes" id="UP000237423">
    <property type="component" value="Unassembled WGS sequence"/>
</dbReference>